<organism evidence="1 2">
    <name type="scientific">Cardiocondyla obscurior</name>
    <dbReference type="NCBI Taxonomy" id="286306"/>
    <lineage>
        <taxon>Eukaryota</taxon>
        <taxon>Metazoa</taxon>
        <taxon>Ecdysozoa</taxon>
        <taxon>Arthropoda</taxon>
        <taxon>Hexapoda</taxon>
        <taxon>Insecta</taxon>
        <taxon>Pterygota</taxon>
        <taxon>Neoptera</taxon>
        <taxon>Endopterygota</taxon>
        <taxon>Hymenoptera</taxon>
        <taxon>Apocrita</taxon>
        <taxon>Aculeata</taxon>
        <taxon>Formicoidea</taxon>
        <taxon>Formicidae</taxon>
        <taxon>Myrmicinae</taxon>
        <taxon>Cardiocondyla</taxon>
    </lineage>
</organism>
<comment type="caution">
    <text evidence="1">The sequence shown here is derived from an EMBL/GenBank/DDBJ whole genome shotgun (WGS) entry which is preliminary data.</text>
</comment>
<accession>A0AAW2GS44</accession>
<sequence length="135" mass="15976">MITRRRYINIHFCKINNVKFLCFRIIIKGEKKKERKDEDRCKRRRGKRIAFHNLSSQLPRPGSPASFPNVALTAPHLLKVSSCRTFPYFTWTTVMYTLDDSRDVLIETVSFLLNTNITKMKKNKRNYFSKESSLI</sequence>
<dbReference type="Proteomes" id="UP001430953">
    <property type="component" value="Unassembled WGS sequence"/>
</dbReference>
<evidence type="ECO:0000313" key="2">
    <source>
        <dbReference type="Proteomes" id="UP001430953"/>
    </source>
</evidence>
<gene>
    <name evidence="1" type="ORF">PUN28_001979</name>
</gene>
<protein>
    <submittedName>
        <fullName evidence="1">Uncharacterized protein</fullName>
    </submittedName>
</protein>
<dbReference type="AlphaFoldDB" id="A0AAW2GS44"/>
<evidence type="ECO:0000313" key="1">
    <source>
        <dbReference type="EMBL" id="KAL0130062.1"/>
    </source>
</evidence>
<proteinExistence type="predicted"/>
<name>A0AAW2GS44_9HYME</name>
<keyword evidence="2" id="KW-1185">Reference proteome</keyword>
<reference evidence="1 2" key="1">
    <citation type="submission" date="2023-03" db="EMBL/GenBank/DDBJ databases">
        <title>High recombination rates correlate with genetic variation in Cardiocondyla obscurior ants.</title>
        <authorList>
            <person name="Errbii M."/>
        </authorList>
    </citation>
    <scope>NUCLEOTIDE SEQUENCE [LARGE SCALE GENOMIC DNA]</scope>
    <source>
        <strain evidence="1">Alpha-2009</strain>
        <tissue evidence="1">Whole body</tissue>
    </source>
</reference>
<dbReference type="EMBL" id="JADYXP020000002">
    <property type="protein sequence ID" value="KAL0130062.1"/>
    <property type="molecule type" value="Genomic_DNA"/>
</dbReference>